<comment type="subcellular location">
    <subcellularLocation>
        <location evidence="1">Membrane</location>
        <topology evidence="1">Multi-pass membrane protein</topology>
    </subcellularLocation>
</comment>
<reference evidence="10" key="1">
    <citation type="submission" date="2023-10" db="EMBL/GenBank/DDBJ databases">
        <authorList>
            <person name="Domelevo Entfellner J.-B."/>
        </authorList>
    </citation>
    <scope>NUCLEOTIDE SEQUENCE</scope>
</reference>
<dbReference type="Pfam" id="PF21904">
    <property type="entry name" value="CAND6-7_N"/>
    <property type="match status" value="1"/>
</dbReference>
<dbReference type="Gramene" id="rna-AYBTSS11_LOCUS21695">
    <property type="protein sequence ID" value="CAJ1968404.1"/>
    <property type="gene ID" value="gene-AYBTSS11_LOCUS21695"/>
</dbReference>
<feature type="transmembrane region" description="Helical" evidence="6">
    <location>
        <begin position="307"/>
        <end position="330"/>
    </location>
</feature>
<evidence type="ECO:0000256" key="4">
    <source>
        <dbReference type="ARBA" id="ARBA00022989"/>
    </source>
</evidence>
<evidence type="ECO:0000313" key="11">
    <source>
        <dbReference type="Proteomes" id="UP001189624"/>
    </source>
</evidence>
<evidence type="ECO:0000256" key="6">
    <source>
        <dbReference type="SAM" id="Phobius"/>
    </source>
</evidence>
<dbReference type="InterPro" id="IPR009637">
    <property type="entry name" value="GPR107/GPR108-like"/>
</dbReference>
<dbReference type="InterPro" id="IPR053937">
    <property type="entry name" value="GOST_TM"/>
</dbReference>
<evidence type="ECO:0000313" key="10">
    <source>
        <dbReference type="EMBL" id="CAJ1968404.1"/>
    </source>
</evidence>
<accession>A0AA86THQ4</accession>
<keyword evidence="5 6" id="KW-0472">Membrane</keyword>
<dbReference type="GO" id="GO:0016020">
    <property type="term" value="C:membrane"/>
    <property type="evidence" value="ECO:0007669"/>
    <property type="project" value="UniProtKB-SubCell"/>
</dbReference>
<keyword evidence="4 6" id="KW-1133">Transmembrane helix</keyword>
<feature type="transmembrane region" description="Helical" evidence="6">
    <location>
        <begin position="276"/>
        <end position="295"/>
    </location>
</feature>
<feature type="transmembrane region" description="Helical" evidence="6">
    <location>
        <begin position="245"/>
        <end position="264"/>
    </location>
</feature>
<dbReference type="PANTHER" id="PTHR21229:SF56">
    <property type="entry name" value="LUNG SEVEN TRANSMEMBRANE RECEPTOR FAMILY PROTEIN"/>
    <property type="match status" value="1"/>
</dbReference>
<proteinExistence type="predicted"/>
<feature type="transmembrane region" description="Helical" evidence="6">
    <location>
        <begin position="174"/>
        <end position="193"/>
    </location>
</feature>
<gene>
    <name evidence="10" type="ORF">AYBTSS11_LOCUS21695</name>
</gene>
<feature type="transmembrane region" description="Helical" evidence="6">
    <location>
        <begin position="391"/>
        <end position="408"/>
    </location>
</feature>
<dbReference type="InterPro" id="IPR054103">
    <property type="entry name" value="CAND6-7_N"/>
</dbReference>
<dbReference type="EMBL" id="OY731404">
    <property type="protein sequence ID" value="CAJ1968404.1"/>
    <property type="molecule type" value="Genomic_DNA"/>
</dbReference>
<sequence>MSKTTFITGVLAIVFLLLSPSTAMIKTITISSDTRPTILFQKFGFTNAGHATVAASSVSVVAPSAPDLSRLGFLLISDASLPQVLTEIGQHPSFCILDSHSILRLFTFNNLSLPPSASFNRTYPITISGEYSLFFVNCAFGSAVTMVVHIELYNHNTDGSRDYLSSGHTHLRSLFSLFSIAYFFFFATWLYLCHVNNRSLHRVHLYMALLLLVKALSFLCAAVEYQSVKVNGTTHSWDFFHIFDFASAVFLFTVVVLVGTRWTFLHPVVRERGKKALFVVIPLQALAHVAFVVILKTRPYSEKWVTWNQVFLLLDFIANCAMVFFVGWSMRSLTKTSTMQEEPAVNLHRFTLIRRFYIIVIGYILFTRFGIFALKTVVADKYEWVDNLVEEIATLVFCNAMFYVFWVVEKDEYSVMGEEELKPSDKNVEVEI</sequence>
<evidence type="ECO:0000256" key="3">
    <source>
        <dbReference type="ARBA" id="ARBA00022729"/>
    </source>
</evidence>
<evidence type="ECO:0000256" key="1">
    <source>
        <dbReference type="ARBA" id="ARBA00004141"/>
    </source>
</evidence>
<evidence type="ECO:0000259" key="9">
    <source>
        <dbReference type="Pfam" id="PF21904"/>
    </source>
</evidence>
<keyword evidence="11" id="KW-1185">Reference proteome</keyword>
<organism evidence="10 11">
    <name type="scientific">Sphenostylis stenocarpa</name>
    <dbReference type="NCBI Taxonomy" id="92480"/>
    <lineage>
        <taxon>Eukaryota</taxon>
        <taxon>Viridiplantae</taxon>
        <taxon>Streptophyta</taxon>
        <taxon>Embryophyta</taxon>
        <taxon>Tracheophyta</taxon>
        <taxon>Spermatophyta</taxon>
        <taxon>Magnoliopsida</taxon>
        <taxon>eudicotyledons</taxon>
        <taxon>Gunneridae</taxon>
        <taxon>Pentapetalae</taxon>
        <taxon>rosids</taxon>
        <taxon>fabids</taxon>
        <taxon>Fabales</taxon>
        <taxon>Fabaceae</taxon>
        <taxon>Papilionoideae</taxon>
        <taxon>50 kb inversion clade</taxon>
        <taxon>NPAAA clade</taxon>
        <taxon>indigoferoid/millettioid clade</taxon>
        <taxon>Phaseoleae</taxon>
        <taxon>Sphenostylis</taxon>
    </lineage>
</organism>
<keyword evidence="2 6" id="KW-0812">Transmembrane</keyword>
<feature type="chain" id="PRO_5041703345" evidence="7">
    <location>
        <begin position="24"/>
        <end position="432"/>
    </location>
</feature>
<evidence type="ECO:0000256" key="2">
    <source>
        <dbReference type="ARBA" id="ARBA00022692"/>
    </source>
</evidence>
<dbReference type="AlphaFoldDB" id="A0AA86THQ4"/>
<evidence type="ECO:0000256" key="5">
    <source>
        <dbReference type="ARBA" id="ARBA00023136"/>
    </source>
</evidence>
<dbReference type="PANTHER" id="PTHR21229">
    <property type="entry name" value="LUNG SEVEN TRANSMEMBRANE RECEPTOR"/>
    <property type="match status" value="1"/>
</dbReference>
<feature type="signal peptide" evidence="7">
    <location>
        <begin position="1"/>
        <end position="23"/>
    </location>
</feature>
<protein>
    <submittedName>
        <fullName evidence="10">Uncharacterized protein</fullName>
    </submittedName>
</protein>
<dbReference type="Proteomes" id="UP001189624">
    <property type="component" value="Chromosome 7"/>
</dbReference>
<feature type="transmembrane region" description="Helical" evidence="6">
    <location>
        <begin position="205"/>
        <end position="225"/>
    </location>
</feature>
<keyword evidence="3 7" id="KW-0732">Signal</keyword>
<evidence type="ECO:0000259" key="8">
    <source>
        <dbReference type="Pfam" id="PF06814"/>
    </source>
</evidence>
<feature type="domain" description="GOST seven transmembrane" evidence="8">
    <location>
        <begin position="173"/>
        <end position="381"/>
    </location>
</feature>
<feature type="domain" description="CAND6/7 N-terminal" evidence="9">
    <location>
        <begin position="26"/>
        <end position="154"/>
    </location>
</feature>
<name>A0AA86THQ4_9FABA</name>
<dbReference type="Pfam" id="PF06814">
    <property type="entry name" value="GOST_TM"/>
    <property type="match status" value="1"/>
</dbReference>
<feature type="transmembrane region" description="Helical" evidence="6">
    <location>
        <begin position="356"/>
        <end position="379"/>
    </location>
</feature>
<dbReference type="GO" id="GO:0005794">
    <property type="term" value="C:Golgi apparatus"/>
    <property type="evidence" value="ECO:0007669"/>
    <property type="project" value="TreeGrafter"/>
</dbReference>
<evidence type="ECO:0000256" key="7">
    <source>
        <dbReference type="SAM" id="SignalP"/>
    </source>
</evidence>